<keyword evidence="3" id="KW-1185">Reference proteome</keyword>
<accession>A0A504J3T3</accession>
<dbReference type="Gene3D" id="2.60.120.10">
    <property type="entry name" value="Jelly Rolls"/>
    <property type="match status" value="1"/>
</dbReference>
<evidence type="ECO:0000313" key="2">
    <source>
        <dbReference type="EMBL" id="TPN82243.1"/>
    </source>
</evidence>
<dbReference type="Proteomes" id="UP000315540">
    <property type="component" value="Unassembled WGS sequence"/>
</dbReference>
<dbReference type="PIRSF" id="PIRSF029883">
    <property type="entry name" value="KdgF"/>
    <property type="match status" value="1"/>
</dbReference>
<dbReference type="InterPro" id="IPR025499">
    <property type="entry name" value="KdgF"/>
</dbReference>
<dbReference type="OrthoDB" id="9811153at2"/>
<proteinExistence type="predicted"/>
<dbReference type="CDD" id="cd02238">
    <property type="entry name" value="cupin_KdgF"/>
    <property type="match status" value="1"/>
</dbReference>
<dbReference type="InterPro" id="IPR014710">
    <property type="entry name" value="RmlC-like_jellyroll"/>
</dbReference>
<dbReference type="Pfam" id="PF07883">
    <property type="entry name" value="Cupin_2"/>
    <property type="match status" value="1"/>
</dbReference>
<dbReference type="SUPFAM" id="SSF51182">
    <property type="entry name" value="RmlC-like cupins"/>
    <property type="match status" value="1"/>
</dbReference>
<dbReference type="InterPro" id="IPR011051">
    <property type="entry name" value="RmlC_Cupin_sf"/>
</dbReference>
<dbReference type="InterPro" id="IPR052535">
    <property type="entry name" value="Bacilysin_H2HPP_isomerase"/>
</dbReference>
<dbReference type="EMBL" id="VFWZ01000009">
    <property type="protein sequence ID" value="TPN82243.1"/>
    <property type="molecule type" value="Genomic_DNA"/>
</dbReference>
<organism evidence="2 3">
    <name type="scientific">Aquimarina algicola</name>
    <dbReference type="NCBI Taxonomy" id="2589995"/>
    <lineage>
        <taxon>Bacteria</taxon>
        <taxon>Pseudomonadati</taxon>
        <taxon>Bacteroidota</taxon>
        <taxon>Flavobacteriia</taxon>
        <taxon>Flavobacteriales</taxon>
        <taxon>Flavobacteriaceae</taxon>
        <taxon>Aquimarina</taxon>
    </lineage>
</organism>
<name>A0A504J3T3_9FLAO</name>
<dbReference type="RefSeq" id="WP_140597143.1">
    <property type="nucleotide sequence ID" value="NZ_VFWZ01000009.1"/>
</dbReference>
<comment type="caution">
    <text evidence="2">The sequence shown here is derived from an EMBL/GenBank/DDBJ whole genome shotgun (WGS) entry which is preliminary data.</text>
</comment>
<dbReference type="AlphaFoldDB" id="A0A504J3T3"/>
<evidence type="ECO:0000259" key="1">
    <source>
        <dbReference type="Pfam" id="PF07883"/>
    </source>
</evidence>
<dbReference type="PANTHER" id="PTHR40112">
    <property type="entry name" value="H2HPP ISOMERASE"/>
    <property type="match status" value="1"/>
</dbReference>
<evidence type="ECO:0000313" key="3">
    <source>
        <dbReference type="Proteomes" id="UP000315540"/>
    </source>
</evidence>
<sequence>MKKFGSSKEFISGNDVQWETVGEGVQRQIMGYDDSLMLVNVKFDKGGIGVMHQHYHSQVTYVVSGEFKVTIGDETKILKGGDSFYIPPNVMHGAICLESGVLIDTFSPIREDFM</sequence>
<dbReference type="InterPro" id="IPR013096">
    <property type="entry name" value="Cupin_2"/>
</dbReference>
<gene>
    <name evidence="2" type="ORF">FHK87_22730</name>
</gene>
<feature type="domain" description="Cupin type-2" evidence="1">
    <location>
        <begin position="41"/>
        <end position="98"/>
    </location>
</feature>
<protein>
    <submittedName>
        <fullName evidence="2">Cupin domain-containing protein</fullName>
    </submittedName>
</protein>
<reference evidence="2 3" key="1">
    <citation type="submission" date="2019-06" db="EMBL/GenBank/DDBJ databases">
        <authorList>
            <person name="Meng X."/>
        </authorList>
    </citation>
    <scope>NUCLEOTIDE SEQUENCE [LARGE SCALE GENOMIC DNA]</scope>
    <source>
        <strain evidence="2 3">M625</strain>
    </source>
</reference>
<dbReference type="PANTHER" id="PTHR40112:SF1">
    <property type="entry name" value="H2HPP ISOMERASE"/>
    <property type="match status" value="1"/>
</dbReference>